<comment type="subcellular location">
    <subcellularLocation>
        <location evidence="1 19">Cell inner membrane</location>
    </subcellularLocation>
</comment>
<comment type="subunit">
    <text evidence="19">Component of the cbb3-type cytochrome c oxidase.</text>
</comment>
<dbReference type="PANTHER" id="PTHR33751:SF1">
    <property type="entry name" value="CBB3-TYPE CYTOCHROME C OXIDASE SUBUNIT FIXP"/>
    <property type="match status" value="1"/>
</dbReference>
<protein>
    <recommendedName>
        <fullName evidence="19">Cbb3-type cytochrome c oxidase subunit</fullName>
    </recommendedName>
</protein>
<feature type="binding site" description="covalent" evidence="21">
    <location>
        <position position="244"/>
    </location>
    <ligand>
        <name>heme c</name>
        <dbReference type="ChEBI" id="CHEBI:61717"/>
        <label>2</label>
    </ligand>
</feature>
<dbReference type="SUPFAM" id="SSF46626">
    <property type="entry name" value="Cytochrome c"/>
    <property type="match status" value="2"/>
</dbReference>
<feature type="domain" description="Cytochrome c" evidence="23">
    <location>
        <begin position="145"/>
        <end position="224"/>
    </location>
</feature>
<dbReference type="NCBIfam" id="TIGR00782">
    <property type="entry name" value="ccoP"/>
    <property type="match status" value="1"/>
</dbReference>
<keyword evidence="12 19" id="KW-0375">Hydrogen ion transport</keyword>
<keyword evidence="7 19" id="KW-0349">Heme</keyword>
<dbReference type="GO" id="GO:0009055">
    <property type="term" value="F:electron transfer activity"/>
    <property type="evidence" value="ECO:0007669"/>
    <property type="project" value="InterPro"/>
</dbReference>
<keyword evidence="8 19" id="KW-0679">Respiratory chain</keyword>
<evidence type="ECO:0000256" key="7">
    <source>
        <dbReference type="ARBA" id="ARBA00022617"/>
    </source>
</evidence>
<keyword evidence="10 19" id="KW-0479">Metal-binding</keyword>
<dbReference type="InterPro" id="IPR008168">
    <property type="entry name" value="Cyt_C_IC"/>
</dbReference>
<keyword evidence="5 19" id="KW-1003">Cell membrane</keyword>
<keyword evidence="9 22" id="KW-0812">Transmembrane</keyword>
<evidence type="ECO:0000256" key="5">
    <source>
        <dbReference type="ARBA" id="ARBA00022475"/>
    </source>
</evidence>
<evidence type="ECO:0000256" key="14">
    <source>
        <dbReference type="ARBA" id="ARBA00022989"/>
    </source>
</evidence>
<feature type="binding site" description="axial binding residue" evidence="20">
    <location>
        <position position="248"/>
    </location>
    <ligand>
        <name>heme c</name>
        <dbReference type="ChEBI" id="CHEBI:61717"/>
        <label>2</label>
    </ligand>
    <ligandPart>
        <name>Fe</name>
        <dbReference type="ChEBI" id="CHEBI:18248"/>
    </ligandPart>
</feature>
<evidence type="ECO:0000256" key="12">
    <source>
        <dbReference type="ARBA" id="ARBA00022781"/>
    </source>
</evidence>
<feature type="binding site" description="axial binding residue" evidence="20">
    <location>
        <position position="201"/>
    </location>
    <ligand>
        <name>heme c</name>
        <dbReference type="ChEBI" id="CHEBI:61717"/>
        <label>2</label>
    </ligand>
    <ligandPart>
        <name>Fe</name>
        <dbReference type="ChEBI" id="CHEBI:18248"/>
    </ligandPart>
</feature>
<dbReference type="GO" id="GO:0016491">
    <property type="term" value="F:oxidoreductase activity"/>
    <property type="evidence" value="ECO:0007669"/>
    <property type="project" value="UniProtKB-KW"/>
</dbReference>
<comment type="caution">
    <text evidence="24">The sequence shown here is derived from an EMBL/GenBank/DDBJ whole genome shotgun (WGS) entry which is preliminary data.</text>
</comment>
<dbReference type="InterPro" id="IPR038414">
    <property type="entry name" value="CcoP_N_sf"/>
</dbReference>
<keyword evidence="4 19" id="KW-0813">Transport</keyword>
<evidence type="ECO:0000256" key="6">
    <source>
        <dbReference type="ARBA" id="ARBA00022519"/>
    </source>
</evidence>
<evidence type="ECO:0000256" key="2">
    <source>
        <dbReference type="ARBA" id="ARBA00004673"/>
    </source>
</evidence>
<dbReference type="InterPro" id="IPR032858">
    <property type="entry name" value="CcoP_N"/>
</dbReference>
<keyword evidence="16 19" id="KW-0408">Iron</keyword>
<dbReference type="InterPro" id="IPR004678">
    <property type="entry name" value="Cyt_c_oxidase_cbb3_su3"/>
</dbReference>
<dbReference type="RefSeq" id="WP_087504674.1">
    <property type="nucleotide sequence ID" value="NZ_BMDX01000003.1"/>
</dbReference>
<comment type="similarity">
    <text evidence="3 19">Belongs to the CcoP / FixP family.</text>
</comment>
<feature type="binding site" description="axial binding residue" evidence="20">
    <location>
        <position position="289"/>
    </location>
    <ligand>
        <name>heme c</name>
        <dbReference type="ChEBI" id="CHEBI:61717"/>
        <label>1</label>
    </ligand>
    <ligandPart>
        <name>Fe</name>
        <dbReference type="ChEBI" id="CHEBI:18248"/>
    </ligandPart>
</feature>
<dbReference type="Pfam" id="PF13442">
    <property type="entry name" value="Cytochrome_CBB3"/>
    <property type="match status" value="2"/>
</dbReference>
<evidence type="ECO:0000256" key="13">
    <source>
        <dbReference type="ARBA" id="ARBA00022982"/>
    </source>
</evidence>
<dbReference type="PRINTS" id="PR00605">
    <property type="entry name" value="CYTCHROMECIC"/>
</dbReference>
<evidence type="ECO:0000256" key="11">
    <source>
        <dbReference type="ARBA" id="ARBA00022737"/>
    </source>
</evidence>
<gene>
    <name evidence="24" type="ORF">GCM10011369_10530</name>
</gene>
<organism evidence="24 25">
    <name type="scientific">Neiella marina</name>
    <dbReference type="NCBI Taxonomy" id="508461"/>
    <lineage>
        <taxon>Bacteria</taxon>
        <taxon>Pseudomonadati</taxon>
        <taxon>Pseudomonadota</taxon>
        <taxon>Gammaproteobacteria</taxon>
        <taxon>Alteromonadales</taxon>
        <taxon>Echinimonadaceae</taxon>
        <taxon>Neiella</taxon>
    </lineage>
</organism>
<proteinExistence type="inferred from homology"/>
<evidence type="ECO:0000256" key="20">
    <source>
        <dbReference type="PIRSR" id="PIRSR000006-1"/>
    </source>
</evidence>
<dbReference type="PIRSF" id="PIRSF000006">
    <property type="entry name" value="Cbb3-Cox_fixP"/>
    <property type="match status" value="1"/>
</dbReference>
<comment type="cofactor">
    <cofactor evidence="19 21">
        <name>heme c</name>
        <dbReference type="ChEBI" id="CHEBI:61717"/>
    </cofactor>
    <text evidence="19 21">Binds 2 heme C groups per subunit.</text>
</comment>
<evidence type="ECO:0000256" key="4">
    <source>
        <dbReference type="ARBA" id="ARBA00022448"/>
    </source>
</evidence>
<feature type="transmembrane region" description="Helical" evidence="22">
    <location>
        <begin position="7"/>
        <end position="25"/>
    </location>
</feature>
<keyword evidence="25" id="KW-1185">Reference proteome</keyword>
<dbReference type="GO" id="GO:0005886">
    <property type="term" value="C:plasma membrane"/>
    <property type="evidence" value="ECO:0007669"/>
    <property type="project" value="UniProtKB-SubCell"/>
</dbReference>
<name>A0A8J2XN57_9GAMM</name>
<dbReference type="GO" id="GO:1902600">
    <property type="term" value="P:proton transmembrane transport"/>
    <property type="evidence" value="ECO:0007669"/>
    <property type="project" value="UniProtKB-KW"/>
</dbReference>
<evidence type="ECO:0000256" key="1">
    <source>
        <dbReference type="ARBA" id="ARBA00004533"/>
    </source>
</evidence>
<keyword evidence="18 19" id="KW-0472">Membrane</keyword>
<dbReference type="PROSITE" id="PS51007">
    <property type="entry name" value="CYTC"/>
    <property type="match status" value="2"/>
</dbReference>
<evidence type="ECO:0000256" key="15">
    <source>
        <dbReference type="ARBA" id="ARBA00023002"/>
    </source>
</evidence>
<comment type="function">
    <text evidence="19">C-type cytochrome. Part of the cbb3-type cytochrome c oxidase complex.</text>
</comment>
<evidence type="ECO:0000256" key="3">
    <source>
        <dbReference type="ARBA" id="ARBA00006113"/>
    </source>
</evidence>
<feature type="binding site" description="covalent" evidence="21">
    <location>
        <position position="247"/>
    </location>
    <ligand>
        <name>heme c</name>
        <dbReference type="ChEBI" id="CHEBI:61717"/>
        <label>2</label>
    </ligand>
</feature>
<sequence>MTSFWSVVVTLITLGSIGAFAYLLWVCATDRMGKPEGESMGHEFDGIEELNNDLPKWWTYMFVVTIVFGLGYLALFPGLGNFSGLLNWTSANKQVTSLEESRAASANSQGLVQYDQQVKDANEQYAPIFEAFAATPVAELAYNEDAMKVGKRLFLQNCSQCHGSDAKGGTGFPNLTDDKWNWGGEPEQIVHTLLYGRVAAMAPWGDVLGDDGVDAVVEYVLSLSGRRGLDVKLVEQGKAKFGLCAACHGPDGTGNQALGAPNLTDQTWLYGGSRLAIEESVRNGRAGVMPAWKEILGEDKVHVLSAYVYRLSNPHK</sequence>
<feature type="binding site" description="covalent" evidence="21">
    <location>
        <position position="161"/>
    </location>
    <ligand>
        <name>heme c</name>
        <dbReference type="ChEBI" id="CHEBI:61717"/>
        <label>1</label>
    </ligand>
</feature>
<evidence type="ECO:0000313" key="24">
    <source>
        <dbReference type="EMBL" id="GGA70702.1"/>
    </source>
</evidence>
<evidence type="ECO:0000256" key="19">
    <source>
        <dbReference type="PIRNR" id="PIRNR000006"/>
    </source>
</evidence>
<dbReference type="OrthoDB" id="9811281at2"/>
<feature type="binding site" description="axial binding residue" evidence="20">
    <location>
        <position position="162"/>
    </location>
    <ligand>
        <name>heme c</name>
        <dbReference type="ChEBI" id="CHEBI:61717"/>
        <label>1</label>
    </ligand>
    <ligandPart>
        <name>Fe</name>
        <dbReference type="ChEBI" id="CHEBI:18248"/>
    </ligandPart>
</feature>
<dbReference type="InterPro" id="IPR009056">
    <property type="entry name" value="Cyt_c-like_dom"/>
</dbReference>
<dbReference type="Pfam" id="PF14715">
    <property type="entry name" value="FixP_N"/>
    <property type="match status" value="1"/>
</dbReference>
<dbReference type="GO" id="GO:0005506">
    <property type="term" value="F:iron ion binding"/>
    <property type="evidence" value="ECO:0007669"/>
    <property type="project" value="InterPro"/>
</dbReference>
<dbReference type="GO" id="GO:0020037">
    <property type="term" value="F:heme binding"/>
    <property type="evidence" value="ECO:0007669"/>
    <property type="project" value="InterPro"/>
</dbReference>
<evidence type="ECO:0000256" key="21">
    <source>
        <dbReference type="PIRSR" id="PIRSR000006-2"/>
    </source>
</evidence>
<dbReference type="AlphaFoldDB" id="A0A8J2XN57"/>
<accession>A0A8J2XN57</accession>
<evidence type="ECO:0000256" key="22">
    <source>
        <dbReference type="SAM" id="Phobius"/>
    </source>
</evidence>
<dbReference type="GO" id="GO:0006119">
    <property type="term" value="P:oxidative phosphorylation"/>
    <property type="evidence" value="ECO:0007669"/>
    <property type="project" value="UniProtKB-UniPathway"/>
</dbReference>
<evidence type="ECO:0000256" key="18">
    <source>
        <dbReference type="ARBA" id="ARBA00023136"/>
    </source>
</evidence>
<evidence type="ECO:0000256" key="10">
    <source>
        <dbReference type="ARBA" id="ARBA00022723"/>
    </source>
</evidence>
<reference evidence="25" key="1">
    <citation type="journal article" date="2019" name="Int. J. Syst. Evol. Microbiol.">
        <title>The Global Catalogue of Microorganisms (GCM) 10K type strain sequencing project: providing services to taxonomists for standard genome sequencing and annotation.</title>
        <authorList>
            <consortium name="The Broad Institute Genomics Platform"/>
            <consortium name="The Broad Institute Genome Sequencing Center for Infectious Disease"/>
            <person name="Wu L."/>
            <person name="Ma J."/>
        </authorList>
    </citation>
    <scope>NUCLEOTIDE SEQUENCE [LARGE SCALE GENOMIC DNA]</scope>
    <source>
        <strain evidence="25">CGMCC 1.10130</strain>
    </source>
</reference>
<evidence type="ECO:0000256" key="17">
    <source>
        <dbReference type="ARBA" id="ARBA00023065"/>
    </source>
</evidence>
<dbReference type="Gene3D" id="1.10.760.10">
    <property type="entry name" value="Cytochrome c-like domain"/>
    <property type="match status" value="2"/>
</dbReference>
<keyword evidence="11" id="KW-0677">Repeat</keyword>
<dbReference type="InterPro" id="IPR036909">
    <property type="entry name" value="Cyt_c-like_dom_sf"/>
</dbReference>
<evidence type="ECO:0000259" key="23">
    <source>
        <dbReference type="PROSITE" id="PS51007"/>
    </source>
</evidence>
<feature type="transmembrane region" description="Helical" evidence="22">
    <location>
        <begin position="57"/>
        <end position="76"/>
    </location>
</feature>
<feature type="binding site" description="covalent" evidence="21">
    <location>
        <position position="158"/>
    </location>
    <ligand>
        <name>heme c</name>
        <dbReference type="ChEBI" id="CHEBI:61717"/>
        <label>1</label>
    </ligand>
</feature>
<comment type="pathway">
    <text evidence="2 19">Energy metabolism; oxidative phosphorylation.</text>
</comment>
<keyword evidence="14 22" id="KW-1133">Transmembrane helix</keyword>
<keyword evidence="6 19" id="KW-0997">Cell inner membrane</keyword>
<evidence type="ECO:0000256" key="9">
    <source>
        <dbReference type="ARBA" id="ARBA00022692"/>
    </source>
</evidence>
<evidence type="ECO:0000313" key="25">
    <source>
        <dbReference type="Proteomes" id="UP000619743"/>
    </source>
</evidence>
<dbReference type="Proteomes" id="UP000619743">
    <property type="component" value="Unassembled WGS sequence"/>
</dbReference>
<evidence type="ECO:0000256" key="16">
    <source>
        <dbReference type="ARBA" id="ARBA00023004"/>
    </source>
</evidence>
<dbReference type="UniPathway" id="UPA00705"/>
<dbReference type="EMBL" id="BMDX01000003">
    <property type="protein sequence ID" value="GGA70702.1"/>
    <property type="molecule type" value="Genomic_DNA"/>
</dbReference>
<evidence type="ECO:0000256" key="8">
    <source>
        <dbReference type="ARBA" id="ARBA00022660"/>
    </source>
</evidence>
<keyword evidence="17 19" id="KW-0406">Ion transport</keyword>
<dbReference type="InterPro" id="IPR050597">
    <property type="entry name" value="Cytochrome_c_Oxidase_Subunit"/>
</dbReference>
<dbReference type="Gene3D" id="6.10.280.130">
    <property type="match status" value="1"/>
</dbReference>
<keyword evidence="13 19" id="KW-0249">Electron transport</keyword>
<feature type="domain" description="Cytochrome c" evidence="23">
    <location>
        <begin position="232"/>
        <end position="312"/>
    </location>
</feature>
<dbReference type="PANTHER" id="PTHR33751">
    <property type="entry name" value="CBB3-TYPE CYTOCHROME C OXIDASE SUBUNIT FIXP"/>
    <property type="match status" value="1"/>
</dbReference>
<keyword evidence="15 19" id="KW-0560">Oxidoreductase</keyword>